<dbReference type="InterPro" id="IPR050433">
    <property type="entry name" value="Myc_transcription_factors"/>
</dbReference>
<dbReference type="CDD" id="cd11400">
    <property type="entry name" value="bHLHzip_Myc"/>
    <property type="match status" value="1"/>
</dbReference>
<comment type="caution">
    <text evidence="4">The sequence shown here is derived from an EMBL/GenBank/DDBJ whole genome shotgun (WGS) entry which is preliminary data.</text>
</comment>
<dbReference type="GO" id="GO:0003677">
    <property type="term" value="F:DNA binding"/>
    <property type="evidence" value="ECO:0007669"/>
    <property type="project" value="UniProtKB-KW"/>
</dbReference>
<keyword evidence="1" id="KW-0238">DNA-binding</keyword>
<feature type="domain" description="BHLH" evidence="3">
    <location>
        <begin position="254"/>
        <end position="306"/>
    </location>
</feature>
<dbReference type="SMART" id="SM00353">
    <property type="entry name" value="HLH"/>
    <property type="match status" value="1"/>
</dbReference>
<feature type="region of interest" description="Disordered" evidence="2">
    <location>
        <begin position="226"/>
        <end position="261"/>
    </location>
</feature>
<reference evidence="4" key="1">
    <citation type="journal article" date="2023" name="G3 (Bethesda)">
        <title>Whole genome assembly and annotation of the endangered Caribbean coral Acropora cervicornis.</title>
        <authorList>
            <person name="Selwyn J.D."/>
            <person name="Vollmer S.V."/>
        </authorList>
    </citation>
    <scope>NUCLEOTIDE SEQUENCE</scope>
    <source>
        <strain evidence="4">K2</strain>
    </source>
</reference>
<evidence type="ECO:0000313" key="5">
    <source>
        <dbReference type="Proteomes" id="UP001249851"/>
    </source>
</evidence>
<dbReference type="GO" id="GO:0046983">
    <property type="term" value="F:protein dimerization activity"/>
    <property type="evidence" value="ECO:0007669"/>
    <property type="project" value="InterPro"/>
</dbReference>
<evidence type="ECO:0000256" key="1">
    <source>
        <dbReference type="ARBA" id="ARBA00023125"/>
    </source>
</evidence>
<dbReference type="Pfam" id="PF00010">
    <property type="entry name" value="HLH"/>
    <property type="match status" value="1"/>
</dbReference>
<evidence type="ECO:0000256" key="2">
    <source>
        <dbReference type="SAM" id="MobiDB-lite"/>
    </source>
</evidence>
<dbReference type="SUPFAM" id="SSF47459">
    <property type="entry name" value="HLH, helix-loop-helix DNA-binding domain"/>
    <property type="match status" value="1"/>
</dbReference>
<dbReference type="PIRSF" id="PIRSF001705">
    <property type="entry name" value="Myc_protein"/>
    <property type="match status" value="1"/>
</dbReference>
<keyword evidence="5" id="KW-1185">Reference proteome</keyword>
<evidence type="ECO:0000259" key="3">
    <source>
        <dbReference type="PROSITE" id="PS50888"/>
    </source>
</evidence>
<evidence type="ECO:0000313" key="4">
    <source>
        <dbReference type="EMBL" id="KAK2569344.1"/>
    </source>
</evidence>
<dbReference type="PRINTS" id="PR00044">
    <property type="entry name" value="LEUZIPPRMYC"/>
</dbReference>
<dbReference type="AlphaFoldDB" id="A0AAD9VCK0"/>
<dbReference type="PANTHER" id="PTHR45851">
    <property type="entry name" value="MYC PROTO-ONCOGENE"/>
    <property type="match status" value="1"/>
</dbReference>
<dbReference type="Proteomes" id="UP001249851">
    <property type="component" value="Unassembled WGS sequence"/>
</dbReference>
<protein>
    <submittedName>
        <fullName evidence="4">Transcriptional regulator Myc-1</fullName>
    </submittedName>
</protein>
<reference evidence="4" key="2">
    <citation type="journal article" date="2023" name="Science">
        <title>Genomic signatures of disease resistance in endangered staghorn corals.</title>
        <authorList>
            <person name="Vollmer S.V."/>
            <person name="Selwyn J.D."/>
            <person name="Despard B.A."/>
            <person name="Roesel C.L."/>
        </authorList>
    </citation>
    <scope>NUCLEOTIDE SEQUENCE</scope>
    <source>
        <strain evidence="4">K2</strain>
    </source>
</reference>
<dbReference type="EMBL" id="JARQWQ010000010">
    <property type="protein sequence ID" value="KAK2569344.1"/>
    <property type="molecule type" value="Genomic_DNA"/>
</dbReference>
<gene>
    <name evidence="4" type="ORF">P5673_006263</name>
</gene>
<dbReference type="InterPro" id="IPR011598">
    <property type="entry name" value="bHLH_dom"/>
</dbReference>
<dbReference type="InterPro" id="IPR002418">
    <property type="entry name" value="Tscrpt_reg_Myc"/>
</dbReference>
<dbReference type="InterPro" id="IPR036638">
    <property type="entry name" value="HLH_DNA-bd_sf"/>
</dbReference>
<sequence>MIAATSTLLCYDMFFDDRLRGPQLMDSSTHQDLIVENLSENIYNSSIPNDDFWRKCALPTPPYSPENYLAQAGSKRNFNIPSRRNGLQVVPEPEDLSSDLPGLVFSDAEMERLTCSTMDDEYIWPARESDLDRVESQRFQGNRVVLSAPCAKEREAIAEMAAEHRMLNDLSPFITSMTSQDPTLAQQQVDARWQPHFSVENLSMRAGRPMNGEEFFPPRGLDCVVTKKPRKSRRASRQDSPPMEGGDDSEDNETSRATHNVLERQRREDLKYRFQLLRDSIPDLEDNDRASKVLILKKAREYVHQLSLEEERLLADKELERQRRLILLERLTCLQQGYGAM</sequence>
<dbReference type="FunFam" id="4.10.280.10:FF:000019">
    <property type="entry name" value="Myc proto-oncogene protein"/>
    <property type="match status" value="1"/>
</dbReference>
<accession>A0AAD9VCK0</accession>
<dbReference type="Gene3D" id="4.10.280.10">
    <property type="entry name" value="Helix-loop-helix DNA-binding domain"/>
    <property type="match status" value="1"/>
</dbReference>
<dbReference type="GO" id="GO:0003700">
    <property type="term" value="F:DNA-binding transcription factor activity"/>
    <property type="evidence" value="ECO:0007669"/>
    <property type="project" value="InterPro"/>
</dbReference>
<organism evidence="4 5">
    <name type="scientific">Acropora cervicornis</name>
    <name type="common">Staghorn coral</name>
    <dbReference type="NCBI Taxonomy" id="6130"/>
    <lineage>
        <taxon>Eukaryota</taxon>
        <taxon>Metazoa</taxon>
        <taxon>Cnidaria</taxon>
        <taxon>Anthozoa</taxon>
        <taxon>Hexacorallia</taxon>
        <taxon>Scleractinia</taxon>
        <taxon>Astrocoeniina</taxon>
        <taxon>Acroporidae</taxon>
        <taxon>Acropora</taxon>
    </lineage>
</organism>
<name>A0AAD9VCK0_ACRCE</name>
<proteinExistence type="predicted"/>
<dbReference type="PROSITE" id="PS50888">
    <property type="entry name" value="BHLH"/>
    <property type="match status" value="1"/>
</dbReference>